<dbReference type="SUPFAM" id="SSF51735">
    <property type="entry name" value="NAD(P)-binding Rossmann-fold domains"/>
    <property type="match status" value="1"/>
</dbReference>
<evidence type="ECO:0000259" key="4">
    <source>
        <dbReference type="PROSITE" id="PS51176"/>
    </source>
</evidence>
<comment type="caution">
    <text evidence="6">The sequence shown here is derived from an EMBL/GenBank/DDBJ whole genome shotgun (WGS) entry which is preliminary data.</text>
</comment>
<dbReference type="InterPro" id="IPR050812">
    <property type="entry name" value="Preph/Arog_dehydrog"/>
</dbReference>
<dbReference type="Proteomes" id="UP000184089">
    <property type="component" value="Unassembled WGS sequence"/>
</dbReference>
<comment type="similarity">
    <text evidence="1">Belongs to the prephenate/arogenate dehydrogenase family.</text>
</comment>
<feature type="domain" description="Prephenate/arogenate dehydrogenase" evidence="4">
    <location>
        <begin position="1"/>
        <end position="282"/>
    </location>
</feature>
<dbReference type="Proteomes" id="UP000474718">
    <property type="component" value="Unassembled WGS sequence"/>
</dbReference>
<dbReference type="GO" id="GO:0006571">
    <property type="term" value="P:tyrosine biosynthetic process"/>
    <property type="evidence" value="ECO:0007669"/>
    <property type="project" value="InterPro"/>
</dbReference>
<evidence type="ECO:0000256" key="1">
    <source>
        <dbReference type="ARBA" id="ARBA00007964"/>
    </source>
</evidence>
<name>A0AAQ1MD10_9FIRM</name>
<reference evidence="5 8" key="3">
    <citation type="journal article" date="2019" name="Nat. Med.">
        <title>A library of human gut bacterial isolates paired with longitudinal multiomics data enables mechanistic microbiome research.</title>
        <authorList>
            <person name="Poyet M."/>
            <person name="Groussin M."/>
            <person name="Gibbons S.M."/>
            <person name="Avila-Pacheco J."/>
            <person name="Jiang X."/>
            <person name="Kearney S.M."/>
            <person name="Perrotta A.R."/>
            <person name="Berdy B."/>
            <person name="Zhao S."/>
            <person name="Lieberman T.D."/>
            <person name="Swanson P.K."/>
            <person name="Smith M."/>
            <person name="Roesemann S."/>
            <person name="Alexander J.E."/>
            <person name="Rich S.A."/>
            <person name="Livny J."/>
            <person name="Vlamakis H."/>
            <person name="Clish C."/>
            <person name="Bullock K."/>
            <person name="Deik A."/>
            <person name="Scott J."/>
            <person name="Pierce K.A."/>
            <person name="Xavier R.J."/>
            <person name="Alm E.J."/>
        </authorList>
    </citation>
    <scope>NUCLEOTIDE SEQUENCE [LARGE SCALE GENOMIC DNA]</scope>
    <source>
        <strain evidence="5 8">BIOML-A2</strain>
    </source>
</reference>
<dbReference type="InterPro" id="IPR003099">
    <property type="entry name" value="Prephen_DH"/>
</dbReference>
<keyword evidence="2" id="KW-0560">Oxidoreductase</keyword>
<dbReference type="Pfam" id="PF02153">
    <property type="entry name" value="PDH_N"/>
    <property type="match status" value="1"/>
</dbReference>
<sequence length="287" mass="31075">MTVGIVGLGLIGGSLAKCFAQHGHRVLACDRDAETMAAALRDGAAQGELTPARFGGCELILVCLWPQKTVDYIEENRAAFPKGGLVVDCCGVKGEICRQVWPIAREEGFTFVGGHPMAGRELSGYRASQADLFHRASMILTPGPGCDEAVIEKLRALFLSLHFRQVVLSTPEEHDRIIALTSQLCHIVSNCFVKSPTAGDFGGFSAGSFKDLTRVAKLNEAMWTDLFSQNRAALLAELDIFIDNLARYRAALAQGDDSALEGLLREGRKIKEGLTLGNHTSQNRESL</sequence>
<reference evidence="6" key="2">
    <citation type="submission" date="2016-11" db="EMBL/GenBank/DDBJ databases">
        <authorList>
            <person name="Varghese N."/>
            <person name="Submissions S."/>
        </authorList>
    </citation>
    <scope>NUCLEOTIDE SEQUENCE</scope>
    <source>
        <strain evidence="6">DSM 4029</strain>
    </source>
</reference>
<dbReference type="AlphaFoldDB" id="A0AAQ1MD10"/>
<proteinExistence type="inferred from homology"/>
<evidence type="ECO:0000313" key="5">
    <source>
        <dbReference type="EMBL" id="MZL68809.1"/>
    </source>
</evidence>
<protein>
    <submittedName>
        <fullName evidence="5 6">Prephenate dehydrogenase</fullName>
    </submittedName>
</protein>
<reference evidence="7" key="1">
    <citation type="submission" date="2016-11" db="EMBL/GenBank/DDBJ databases">
        <authorList>
            <person name="Jaros S."/>
            <person name="Januszkiewicz K."/>
            <person name="Wedrychowicz H."/>
        </authorList>
    </citation>
    <scope>NUCLEOTIDE SEQUENCE [LARGE SCALE GENOMIC DNA]</scope>
    <source>
        <strain evidence="7">DSM 4029</strain>
    </source>
</reference>
<evidence type="ECO:0000256" key="2">
    <source>
        <dbReference type="ARBA" id="ARBA00023002"/>
    </source>
</evidence>
<dbReference type="PROSITE" id="PS51176">
    <property type="entry name" value="PDH_ADH"/>
    <property type="match status" value="1"/>
</dbReference>
<evidence type="ECO:0000313" key="7">
    <source>
        <dbReference type="Proteomes" id="UP000184089"/>
    </source>
</evidence>
<comment type="pathway">
    <text evidence="3">Amino-acid biosynthesis.</text>
</comment>
<dbReference type="GO" id="GO:0008977">
    <property type="term" value="F:prephenate dehydrogenase (NAD+) activity"/>
    <property type="evidence" value="ECO:0007669"/>
    <property type="project" value="InterPro"/>
</dbReference>
<dbReference type="GO" id="GO:0070403">
    <property type="term" value="F:NAD+ binding"/>
    <property type="evidence" value="ECO:0007669"/>
    <property type="project" value="InterPro"/>
</dbReference>
<dbReference type="InterPro" id="IPR046825">
    <property type="entry name" value="PDH_C"/>
</dbReference>
<accession>A0AAQ1MD10</accession>
<dbReference type="SUPFAM" id="SSF48179">
    <property type="entry name" value="6-phosphogluconate dehydrogenase C-terminal domain-like"/>
    <property type="match status" value="1"/>
</dbReference>
<dbReference type="Gene3D" id="3.40.50.720">
    <property type="entry name" value="NAD(P)-binding Rossmann-like Domain"/>
    <property type="match status" value="1"/>
</dbReference>
<dbReference type="RefSeq" id="WP_021660739.1">
    <property type="nucleotide sequence ID" value="NZ_FQVY01000002.1"/>
</dbReference>
<dbReference type="InterPro" id="IPR008927">
    <property type="entry name" value="6-PGluconate_DH-like_C_sf"/>
</dbReference>
<evidence type="ECO:0000313" key="8">
    <source>
        <dbReference type="Proteomes" id="UP000474718"/>
    </source>
</evidence>
<dbReference type="Pfam" id="PF20463">
    <property type="entry name" value="PDH_C"/>
    <property type="match status" value="1"/>
</dbReference>
<dbReference type="EMBL" id="FQVY01000002">
    <property type="protein sequence ID" value="SHG06757.1"/>
    <property type="molecule type" value="Genomic_DNA"/>
</dbReference>
<organism evidence="6 7">
    <name type="scientific">Bittarella massiliensis</name>
    <name type="common">ex Durand et al. 2017</name>
    <dbReference type="NCBI Taxonomy" id="1720313"/>
    <lineage>
        <taxon>Bacteria</taxon>
        <taxon>Bacillati</taxon>
        <taxon>Bacillota</taxon>
        <taxon>Clostridia</taxon>
        <taxon>Eubacteriales</taxon>
        <taxon>Oscillospiraceae</taxon>
        <taxon>Bittarella (ex Durand et al. 2017)</taxon>
    </lineage>
</organism>
<dbReference type="GO" id="GO:0004665">
    <property type="term" value="F:prephenate dehydrogenase (NADP+) activity"/>
    <property type="evidence" value="ECO:0007669"/>
    <property type="project" value="InterPro"/>
</dbReference>
<evidence type="ECO:0000313" key="6">
    <source>
        <dbReference type="EMBL" id="SHG06757.1"/>
    </source>
</evidence>
<dbReference type="PANTHER" id="PTHR21363">
    <property type="entry name" value="PREPHENATE DEHYDROGENASE"/>
    <property type="match status" value="1"/>
</dbReference>
<evidence type="ECO:0000256" key="3">
    <source>
        <dbReference type="ARBA" id="ARBA00029440"/>
    </source>
</evidence>
<dbReference type="InterPro" id="IPR046826">
    <property type="entry name" value="PDH_N"/>
</dbReference>
<keyword evidence="8" id="KW-1185">Reference proteome</keyword>
<dbReference type="PANTHER" id="PTHR21363:SF0">
    <property type="entry name" value="PREPHENATE DEHYDROGENASE [NADP(+)]"/>
    <property type="match status" value="1"/>
</dbReference>
<dbReference type="Gene3D" id="1.10.3660.10">
    <property type="entry name" value="6-phosphogluconate dehydrogenase C-terminal like domain"/>
    <property type="match status" value="1"/>
</dbReference>
<dbReference type="InterPro" id="IPR036291">
    <property type="entry name" value="NAD(P)-bd_dom_sf"/>
</dbReference>
<dbReference type="EMBL" id="WWVX01000002">
    <property type="protein sequence ID" value="MZL68809.1"/>
    <property type="molecule type" value="Genomic_DNA"/>
</dbReference>
<gene>
    <name evidence="5" type="ORF">GT747_03340</name>
    <name evidence="6" type="ORF">SAMN05444424_1348</name>
</gene>